<proteinExistence type="predicted"/>
<keyword evidence="1" id="KW-0472">Membrane</keyword>
<keyword evidence="1" id="KW-0812">Transmembrane</keyword>
<protein>
    <submittedName>
        <fullName evidence="2">Uncharacterized protein</fullName>
    </submittedName>
</protein>
<evidence type="ECO:0000256" key="1">
    <source>
        <dbReference type="SAM" id="Phobius"/>
    </source>
</evidence>
<evidence type="ECO:0000313" key="2">
    <source>
        <dbReference type="EMBL" id="HER40332.1"/>
    </source>
</evidence>
<accession>A0A7C2RCR0</accession>
<dbReference type="EMBL" id="DSEE01000285">
    <property type="protein sequence ID" value="HER40332.1"/>
    <property type="molecule type" value="Genomic_DNA"/>
</dbReference>
<dbReference type="AlphaFoldDB" id="A0A7C2RCR0"/>
<feature type="transmembrane region" description="Helical" evidence="1">
    <location>
        <begin position="33"/>
        <end position="50"/>
    </location>
</feature>
<dbReference type="Proteomes" id="UP000885753">
    <property type="component" value="Unassembled WGS sequence"/>
</dbReference>
<reference evidence="2" key="1">
    <citation type="journal article" date="2020" name="mSystems">
        <title>Genome- and Community-Level Interaction Insights into Carbon Utilization and Element Cycling Functions of Hydrothermarchaeota in Hydrothermal Sediment.</title>
        <authorList>
            <person name="Zhou Z."/>
            <person name="Liu Y."/>
            <person name="Xu W."/>
            <person name="Pan J."/>
            <person name="Luo Z.H."/>
            <person name="Li M."/>
        </authorList>
    </citation>
    <scope>NUCLEOTIDE SEQUENCE [LARGE SCALE GENOMIC DNA]</scope>
    <source>
        <strain evidence="2">SpSt-1235</strain>
    </source>
</reference>
<keyword evidence="1" id="KW-1133">Transmembrane helix</keyword>
<name>A0A7C2RCR0_9FLAO</name>
<comment type="caution">
    <text evidence="2">The sequence shown here is derived from an EMBL/GenBank/DDBJ whole genome shotgun (WGS) entry which is preliminary data.</text>
</comment>
<sequence>MMKISKFFEFVYLAAAAFFLYEAVLIWDTERNKAYLFLLFVFIAVFMFFFRRHFRNKYQNRNK</sequence>
<feature type="transmembrane region" description="Helical" evidence="1">
    <location>
        <begin position="7"/>
        <end position="27"/>
    </location>
</feature>
<gene>
    <name evidence="2" type="ORF">ENO10_03840</name>
</gene>
<organism evidence="2">
    <name type="scientific">Salinimicrobium catena</name>
    <dbReference type="NCBI Taxonomy" id="390640"/>
    <lineage>
        <taxon>Bacteria</taxon>
        <taxon>Pseudomonadati</taxon>
        <taxon>Bacteroidota</taxon>
        <taxon>Flavobacteriia</taxon>
        <taxon>Flavobacteriales</taxon>
        <taxon>Flavobacteriaceae</taxon>
        <taxon>Salinimicrobium</taxon>
    </lineage>
</organism>